<keyword evidence="3" id="KW-0547">Nucleotide-binding</keyword>
<keyword evidence="3" id="KW-0067">ATP-binding</keyword>
<feature type="binding site" evidence="2">
    <location>
        <position position="5"/>
    </location>
    <ligand>
        <name>Zn(2+)</name>
        <dbReference type="ChEBI" id="CHEBI:29105"/>
        <label>1</label>
    </ligand>
</feature>
<feature type="binding site" evidence="2">
    <location>
        <position position="280"/>
    </location>
    <ligand>
        <name>Zn(2+)</name>
        <dbReference type="ChEBI" id="CHEBI:29105"/>
        <label>2</label>
    </ligand>
</feature>
<evidence type="ECO:0000256" key="1">
    <source>
        <dbReference type="ARBA" id="ARBA00022679"/>
    </source>
</evidence>
<evidence type="ECO:0000313" key="7">
    <source>
        <dbReference type="Proteomes" id="UP000000641"/>
    </source>
</evidence>
<protein>
    <submittedName>
        <fullName evidence="6">PP-loop domain protein</fullName>
    </submittedName>
</protein>
<feature type="binding site" evidence="2">
    <location>
        <position position="27"/>
    </location>
    <ligand>
        <name>Zn(2+)</name>
        <dbReference type="ChEBI" id="CHEBI:29105"/>
        <label>1</label>
    </ligand>
</feature>
<dbReference type="PANTHER" id="PTHR11807">
    <property type="entry name" value="ATPASES OF THE PP SUPERFAMILY-RELATED"/>
    <property type="match status" value="1"/>
</dbReference>
<dbReference type="InterPro" id="IPR035107">
    <property type="entry name" value="tRNA_thiolation_TtcA_Ctu1"/>
</dbReference>
<dbReference type="GO" id="GO:0046872">
    <property type="term" value="F:metal ion binding"/>
    <property type="evidence" value="ECO:0007669"/>
    <property type="project" value="UniProtKB-KW"/>
</dbReference>
<keyword evidence="2" id="KW-0862">Zinc</keyword>
<dbReference type="eggNOG" id="arCOG00042">
    <property type="taxonomic scope" value="Archaea"/>
</dbReference>
<dbReference type="GO" id="GO:0005524">
    <property type="term" value="F:ATP binding"/>
    <property type="evidence" value="ECO:0007669"/>
    <property type="project" value="UniProtKB-KW"/>
</dbReference>
<dbReference type="PANTHER" id="PTHR11807:SF27">
    <property type="entry name" value="TRNA-5-METHYLURIDINE(54) 2-SULFURTRANSFERASE"/>
    <property type="match status" value="1"/>
</dbReference>
<dbReference type="GO" id="GO:0002143">
    <property type="term" value="P:tRNA wobble position uridine thiolation"/>
    <property type="evidence" value="ECO:0007669"/>
    <property type="project" value="TreeGrafter"/>
</dbReference>
<dbReference type="EnsemblBacteria" id="ABL78666">
    <property type="protein sequence ID" value="ABL78666"/>
    <property type="gene ID" value="Tpen_1268"/>
</dbReference>
<evidence type="ECO:0000259" key="4">
    <source>
        <dbReference type="Pfam" id="PF01171"/>
    </source>
</evidence>
<feature type="binding site" evidence="3">
    <location>
        <begin position="55"/>
        <end position="57"/>
    </location>
    <ligand>
        <name>ATP</name>
        <dbReference type="ChEBI" id="CHEBI:30616"/>
    </ligand>
</feature>
<feature type="binding site" evidence="3">
    <location>
        <position position="167"/>
    </location>
    <ligand>
        <name>ATP</name>
        <dbReference type="ChEBI" id="CHEBI:30616"/>
    </ligand>
</feature>
<feature type="domain" description="2-thiouridine synthetase TtuA-like N-terminal LIM" evidence="5">
    <location>
        <begin position="4"/>
        <end position="28"/>
    </location>
</feature>
<feature type="binding site" evidence="2">
    <location>
        <position position="24"/>
    </location>
    <ligand>
        <name>Zn(2+)</name>
        <dbReference type="ChEBI" id="CHEBI:29105"/>
        <label>1</label>
    </ligand>
</feature>
<evidence type="ECO:0000256" key="2">
    <source>
        <dbReference type="PIRSR" id="PIRSR004976-50"/>
    </source>
</evidence>
<dbReference type="RefSeq" id="WP_011752931.1">
    <property type="nucleotide sequence ID" value="NC_008698.1"/>
</dbReference>
<accession>A1RZN6</accession>
<feature type="binding site" evidence="3">
    <location>
        <position position="162"/>
    </location>
    <ligand>
        <name>ATP</name>
        <dbReference type="ChEBI" id="CHEBI:30616"/>
    </ligand>
</feature>
<dbReference type="SUPFAM" id="SSF52402">
    <property type="entry name" value="Adenine nucleotide alpha hydrolases-like"/>
    <property type="match status" value="1"/>
</dbReference>
<keyword evidence="7" id="KW-1185">Reference proteome</keyword>
<feature type="binding site" evidence="3">
    <location>
        <position position="61"/>
    </location>
    <ligand>
        <name>ATP</name>
        <dbReference type="ChEBI" id="CHEBI:30616"/>
    </ligand>
</feature>
<dbReference type="STRING" id="368408.Tpen_1268"/>
<dbReference type="HOGENOM" id="CLU_026481_1_1_2"/>
<dbReference type="Proteomes" id="UP000000641">
    <property type="component" value="Chromosome"/>
</dbReference>
<feature type="domain" description="tRNA(Ile)-lysidine/2-thiocytidine synthase N-terminal" evidence="4">
    <location>
        <begin position="52"/>
        <end position="226"/>
    </location>
</feature>
<dbReference type="Pfam" id="PF01171">
    <property type="entry name" value="ATP_bind_3"/>
    <property type="match status" value="1"/>
</dbReference>
<dbReference type="KEGG" id="tpe:Tpen_1268"/>
<dbReference type="Pfam" id="PF22082">
    <property type="entry name" value="TtuA_LIM_N"/>
    <property type="match status" value="1"/>
</dbReference>
<feature type="binding site" evidence="2">
    <location>
        <position position="292"/>
    </location>
    <ligand>
        <name>Zn(2+)</name>
        <dbReference type="ChEBI" id="CHEBI:29105"/>
        <label>2</label>
    </ligand>
</feature>
<sequence>MHARCSVCGEPAVARVEYARKWLCGAHFAGYVEGKVLGALERYRLVERGWRVLAAVSGGADSAAMLGVLAKASVALGFRLAAVHVDLGIEGFSEASRRAVEELCGSLGVPFAVVSLPEVAGVGLPELARRARRPVCSVCGAVKRYLVNVAAAEAGADVVALGHHADDLLAYAVKNFLFQRLPELAKLGPKTESTGGLVGRVRPLYEVYKSEASLYARLSGLPFTEERCPYSPNRSVEGEVRAFLDSVEARRPGFKISLARGLARNAGLWGQGPRSPPRACRVCGAPSEGELCSFCRLTLKALGRPMGDVAREKVREAVSAIKW</sequence>
<dbReference type="PIRSF" id="PIRSF004976">
    <property type="entry name" value="ATPase_YdaO"/>
    <property type="match status" value="1"/>
</dbReference>
<keyword evidence="1" id="KW-0808">Transferase</keyword>
<name>A1RZN6_THEPD</name>
<keyword evidence="2" id="KW-0479">Metal-binding</keyword>
<dbReference type="AlphaFoldDB" id="A1RZN6"/>
<reference evidence="7" key="1">
    <citation type="journal article" date="2008" name="J. Bacteriol.">
        <title>Genome sequence of Thermofilum pendens reveals an exceptional loss of biosynthetic pathways without genome reduction.</title>
        <authorList>
            <person name="Anderson I."/>
            <person name="Rodriguez J."/>
            <person name="Susanti D."/>
            <person name="Porat I."/>
            <person name="Reich C."/>
            <person name="Ulrich L.E."/>
            <person name="Elkins J.G."/>
            <person name="Mavromatis K."/>
            <person name="Lykidis A."/>
            <person name="Kim E."/>
            <person name="Thompson L.S."/>
            <person name="Nolan M."/>
            <person name="Land M."/>
            <person name="Copeland A."/>
            <person name="Lapidus A."/>
            <person name="Lucas S."/>
            <person name="Detter C."/>
            <person name="Zhulin I.B."/>
            <person name="Olsen G.J."/>
            <person name="Whitman W."/>
            <person name="Mukhopadhyay B."/>
            <person name="Bristow J."/>
            <person name="Kyrpides N."/>
        </authorList>
    </citation>
    <scope>NUCLEOTIDE SEQUENCE [LARGE SCALE GENOMIC DNA]</scope>
    <source>
        <strain evidence="7">DSM 2475 / Hrk 5</strain>
    </source>
</reference>
<dbReference type="GO" id="GO:0000049">
    <property type="term" value="F:tRNA binding"/>
    <property type="evidence" value="ECO:0007669"/>
    <property type="project" value="TreeGrafter"/>
</dbReference>
<feature type="binding site" evidence="2">
    <location>
        <position position="283"/>
    </location>
    <ligand>
        <name>Zn(2+)</name>
        <dbReference type="ChEBI" id="CHEBI:29105"/>
        <label>2</label>
    </ligand>
</feature>
<dbReference type="GeneID" id="4600483"/>
<organism evidence="6 7">
    <name type="scientific">Thermofilum pendens (strain DSM 2475 / Hrk 5)</name>
    <dbReference type="NCBI Taxonomy" id="368408"/>
    <lineage>
        <taxon>Archaea</taxon>
        <taxon>Thermoproteota</taxon>
        <taxon>Thermoprotei</taxon>
        <taxon>Thermofilales</taxon>
        <taxon>Thermofilaceae</taxon>
        <taxon>Thermofilum</taxon>
    </lineage>
</organism>
<gene>
    <name evidence="6" type="ordered locus">Tpen_1268</name>
</gene>
<dbReference type="InterPro" id="IPR054306">
    <property type="entry name" value="TtuA-like_LIM_N"/>
</dbReference>
<evidence type="ECO:0000256" key="3">
    <source>
        <dbReference type="PIRSR" id="PIRSR004976-51"/>
    </source>
</evidence>
<proteinExistence type="predicted"/>
<dbReference type="InterPro" id="IPR014729">
    <property type="entry name" value="Rossmann-like_a/b/a_fold"/>
</dbReference>
<dbReference type="GO" id="GO:0002144">
    <property type="term" value="C:cytosolic tRNA wobble base thiouridylase complex"/>
    <property type="evidence" value="ECO:0007669"/>
    <property type="project" value="TreeGrafter"/>
</dbReference>
<dbReference type="OrthoDB" id="33422at2157"/>
<dbReference type="InterPro" id="IPR011063">
    <property type="entry name" value="TilS/TtcA_N"/>
</dbReference>
<feature type="binding site" evidence="2">
    <location>
        <position position="295"/>
    </location>
    <ligand>
        <name>Zn(2+)</name>
        <dbReference type="ChEBI" id="CHEBI:29105"/>
        <label>2</label>
    </ligand>
</feature>
<feature type="binding site" evidence="3">
    <location>
        <position position="85"/>
    </location>
    <ligand>
        <name>ATP</name>
        <dbReference type="ChEBI" id="CHEBI:30616"/>
    </ligand>
</feature>
<dbReference type="GO" id="GO:0016740">
    <property type="term" value="F:transferase activity"/>
    <property type="evidence" value="ECO:0007669"/>
    <property type="project" value="UniProtKB-KW"/>
</dbReference>
<dbReference type="Gene3D" id="3.40.50.620">
    <property type="entry name" value="HUPs"/>
    <property type="match status" value="1"/>
</dbReference>
<evidence type="ECO:0000313" key="6">
    <source>
        <dbReference type="EMBL" id="ABL78666.1"/>
    </source>
</evidence>
<evidence type="ECO:0000259" key="5">
    <source>
        <dbReference type="Pfam" id="PF22082"/>
    </source>
</evidence>
<dbReference type="EMBL" id="CP000505">
    <property type="protein sequence ID" value="ABL78666.1"/>
    <property type="molecule type" value="Genomic_DNA"/>
</dbReference>
<feature type="binding site" evidence="2">
    <location>
        <position position="8"/>
    </location>
    <ligand>
        <name>Zn(2+)</name>
        <dbReference type="ChEBI" id="CHEBI:29105"/>
        <label>1</label>
    </ligand>
</feature>